<comment type="catalytic activity">
    <reaction evidence="1">
        <text>dihydroxyacetone + phosphoenolpyruvate = dihydroxyacetone phosphate + pyruvate</text>
        <dbReference type="Rhea" id="RHEA:18381"/>
        <dbReference type="ChEBI" id="CHEBI:15361"/>
        <dbReference type="ChEBI" id="CHEBI:16016"/>
        <dbReference type="ChEBI" id="CHEBI:57642"/>
        <dbReference type="ChEBI" id="CHEBI:58702"/>
        <dbReference type="EC" id="2.7.1.121"/>
    </reaction>
</comment>
<comment type="function">
    <text evidence="2">Component of the dihydroxyacetone kinase complex, which is responsible for the phosphoenolpyruvate (PEP)-dependent phosphorylation of dihydroxyacetone. DhaM serves as the phosphoryl donor. Is phosphorylated by phosphoenolpyruvate in an EI- and HPr-dependent reaction, and a phosphorelay system on histidine residues finally leads to phosphoryl transfer to DhaL and dihydroxyacetone.</text>
</comment>
<dbReference type="SMR" id="A0A1H4JSY8"/>
<name>A0A1H4JSY8_9MICC</name>
<evidence type="ECO:0000256" key="6">
    <source>
        <dbReference type="ARBA" id="ARBA00022679"/>
    </source>
</evidence>
<keyword evidence="6" id="KW-0808">Transferase</keyword>
<dbReference type="PRINTS" id="PR00107">
    <property type="entry name" value="PHOSPHOCPHPR"/>
</dbReference>
<evidence type="ECO:0000259" key="8">
    <source>
        <dbReference type="PROSITE" id="PS51096"/>
    </source>
</evidence>
<dbReference type="InterPro" id="IPR035895">
    <property type="entry name" value="HPr-like_sf"/>
</dbReference>
<dbReference type="PANTHER" id="PTHR38594:SF1">
    <property type="entry name" value="PEP-DEPENDENT DIHYDROXYACETONE KINASE, PHOSPHORYL DONOR SUBUNIT DHAM"/>
    <property type="match status" value="1"/>
</dbReference>
<evidence type="ECO:0000256" key="1">
    <source>
        <dbReference type="ARBA" id="ARBA00001113"/>
    </source>
</evidence>
<evidence type="ECO:0000259" key="9">
    <source>
        <dbReference type="PROSITE" id="PS51350"/>
    </source>
</evidence>
<feature type="domain" description="HPr" evidence="9">
    <location>
        <begin position="157"/>
        <end position="240"/>
    </location>
</feature>
<dbReference type="Proteomes" id="UP000182652">
    <property type="component" value="Unassembled WGS sequence"/>
</dbReference>
<evidence type="ECO:0000256" key="2">
    <source>
        <dbReference type="ARBA" id="ARBA00002788"/>
    </source>
</evidence>
<dbReference type="GO" id="GO:0009401">
    <property type="term" value="P:phosphoenolpyruvate-dependent sugar phosphotransferase system"/>
    <property type="evidence" value="ECO:0007669"/>
    <property type="project" value="InterPro"/>
</dbReference>
<comment type="function">
    <text evidence="3">General (non sugar-specific) component of the phosphoenolpyruvate-dependent sugar phosphotransferase system (sugar PTS). This major carbohydrate active-transport system catalyzes the phosphorylation of incoming sugar substrates concomitantly with their translocation across the cell membrane. The phosphoryl group from phosphoenolpyruvate (PEP) is transferred to the phosphoryl carrier protein HPr by enzyme I. Phospho-HPr then transfers it to the PTS EIIA domain.</text>
</comment>
<accession>A0A1H4JSY8</accession>
<evidence type="ECO:0000256" key="7">
    <source>
        <dbReference type="ARBA" id="ARBA00046577"/>
    </source>
</evidence>
<dbReference type="SUPFAM" id="SSF53062">
    <property type="entry name" value="PTS system fructose IIA component-like"/>
    <property type="match status" value="1"/>
</dbReference>
<dbReference type="PROSITE" id="PS51096">
    <property type="entry name" value="PTS_EIIA_TYPE_4"/>
    <property type="match status" value="1"/>
</dbReference>
<dbReference type="GO" id="GO:0019563">
    <property type="term" value="P:glycerol catabolic process"/>
    <property type="evidence" value="ECO:0007669"/>
    <property type="project" value="InterPro"/>
</dbReference>
<proteinExistence type="predicted"/>
<reference evidence="10 11" key="1">
    <citation type="submission" date="2016-10" db="EMBL/GenBank/DDBJ databases">
        <authorList>
            <person name="de Groot N.N."/>
        </authorList>
    </citation>
    <scope>NUCLEOTIDE SEQUENCE [LARGE SCALE GENOMIC DNA]</scope>
    <source>
        <strain evidence="10 11">DSM 10495</strain>
    </source>
</reference>
<dbReference type="NCBIfam" id="TIGR02364">
    <property type="entry name" value="dha_pts"/>
    <property type="match status" value="1"/>
</dbReference>
<dbReference type="EMBL" id="FNSN01000003">
    <property type="protein sequence ID" value="SEB49379.1"/>
    <property type="molecule type" value="Genomic_DNA"/>
</dbReference>
<dbReference type="NCBIfam" id="TIGR01003">
    <property type="entry name" value="PTS_HPr_family"/>
    <property type="match status" value="1"/>
</dbReference>
<dbReference type="InterPro" id="IPR001020">
    <property type="entry name" value="PTS_HPr_His_P_site"/>
</dbReference>
<dbReference type="GO" id="GO:0047324">
    <property type="term" value="F:phosphoenolpyruvate-glycerone phosphotransferase activity"/>
    <property type="evidence" value="ECO:0007669"/>
    <property type="project" value="UniProtKB-EC"/>
</dbReference>
<protein>
    <recommendedName>
        <fullName evidence="5">Phosphocarrier protein HPr</fullName>
        <ecNumber evidence="4">2.7.1.121</ecNumber>
    </recommendedName>
</protein>
<dbReference type="PROSITE" id="PS51350">
    <property type="entry name" value="PTS_HPR_DOM"/>
    <property type="match status" value="1"/>
</dbReference>
<dbReference type="InterPro" id="IPR012844">
    <property type="entry name" value="DhaM_N"/>
</dbReference>
<comment type="subunit">
    <text evidence="7">Homodimer. The dihydroxyacetone kinase complex is composed of a homodimer of DhaM, a homodimer of DhaK and the subunit DhaL.</text>
</comment>
<dbReference type="RefSeq" id="WP_066213278.1">
    <property type="nucleotide sequence ID" value="NZ_FNSN01000003.1"/>
</dbReference>
<evidence type="ECO:0000256" key="4">
    <source>
        <dbReference type="ARBA" id="ARBA00012095"/>
    </source>
</evidence>
<dbReference type="STRING" id="156980.SAMN04489745_0364"/>
<dbReference type="CDD" id="cd00367">
    <property type="entry name" value="PTS-HPr_like"/>
    <property type="match status" value="1"/>
</dbReference>
<dbReference type="InterPro" id="IPR000032">
    <property type="entry name" value="HPr-like"/>
</dbReference>
<dbReference type="InterPro" id="IPR004701">
    <property type="entry name" value="PTS_EIIA_man-typ"/>
</dbReference>
<gene>
    <name evidence="10" type="ORF">SAMN04489745_0364</name>
</gene>
<keyword evidence="10" id="KW-0418">Kinase</keyword>
<evidence type="ECO:0000313" key="11">
    <source>
        <dbReference type="Proteomes" id="UP000182652"/>
    </source>
</evidence>
<dbReference type="PROSITE" id="PS00369">
    <property type="entry name" value="PTS_HPR_HIS"/>
    <property type="match status" value="1"/>
</dbReference>
<evidence type="ECO:0000256" key="3">
    <source>
        <dbReference type="ARBA" id="ARBA00003681"/>
    </source>
</evidence>
<dbReference type="Gene3D" id="3.30.1340.10">
    <property type="entry name" value="HPr-like"/>
    <property type="match status" value="1"/>
</dbReference>
<dbReference type="Pfam" id="PF03610">
    <property type="entry name" value="EIIA-man"/>
    <property type="match status" value="1"/>
</dbReference>
<dbReference type="PANTHER" id="PTHR38594">
    <property type="entry name" value="PEP-DEPENDENT DIHYDROXYACETONE KINASE, PHOSPHORYL DONOR SUBUNIT DHAM"/>
    <property type="match status" value="1"/>
</dbReference>
<evidence type="ECO:0000313" key="10">
    <source>
        <dbReference type="EMBL" id="SEB49379.1"/>
    </source>
</evidence>
<dbReference type="SUPFAM" id="SSF55594">
    <property type="entry name" value="HPr-like"/>
    <property type="match status" value="1"/>
</dbReference>
<dbReference type="InterPro" id="IPR036662">
    <property type="entry name" value="PTS_EIIA_man-typ_sf"/>
</dbReference>
<dbReference type="InterPro" id="IPR039643">
    <property type="entry name" value="DhaM"/>
</dbReference>
<dbReference type="Pfam" id="PF00381">
    <property type="entry name" value="PTS-HPr"/>
    <property type="match status" value="1"/>
</dbReference>
<feature type="domain" description="PTS EIIA type-4" evidence="8">
    <location>
        <begin position="2"/>
        <end position="127"/>
    </location>
</feature>
<keyword evidence="11" id="KW-1185">Reference proteome</keyword>
<dbReference type="GO" id="GO:0016020">
    <property type="term" value="C:membrane"/>
    <property type="evidence" value="ECO:0007669"/>
    <property type="project" value="InterPro"/>
</dbReference>
<dbReference type="EC" id="2.7.1.121" evidence="4"/>
<dbReference type="AlphaFoldDB" id="A0A1H4JSY8"/>
<dbReference type="Gene3D" id="3.40.50.510">
    <property type="entry name" value="Phosphotransferase system, mannose-type IIA component"/>
    <property type="match status" value="1"/>
</dbReference>
<sequence>MTVGIVVVSHSSKIAEGACELAAQMAPAVRLEAAGGTDDGGLGTSLEKVMAAIESANSGEGVVILCDLGSAVMVAESAVEFLGTPQDVSLADAPLIEGLVAASVAAQGGAGVAAVKAAAESALAQQVQARIDDNTAPPVRPRAVADDAGETVSVGGAIVEDFEVLNQLGLHARPAAVLAGYLGGLDVEVDINGADGQSVMMLMTLAAGQGTVLHVRASGPDARRAMDFIAEQCRTGFGEL</sequence>
<organism evidence="10 11">
    <name type="scientific">Arthrobacter woluwensis</name>
    <dbReference type="NCBI Taxonomy" id="156980"/>
    <lineage>
        <taxon>Bacteria</taxon>
        <taxon>Bacillati</taxon>
        <taxon>Actinomycetota</taxon>
        <taxon>Actinomycetes</taxon>
        <taxon>Micrococcales</taxon>
        <taxon>Micrococcaceae</taxon>
        <taxon>Arthrobacter</taxon>
    </lineage>
</organism>
<evidence type="ECO:0000256" key="5">
    <source>
        <dbReference type="ARBA" id="ARBA00020422"/>
    </source>
</evidence>